<name>A0A916UUT5_9BURK</name>
<reference evidence="4" key="1">
    <citation type="journal article" date="2014" name="Int. J. Syst. Evol. Microbiol.">
        <title>Complete genome sequence of Corynebacterium casei LMG S-19264T (=DSM 44701T), isolated from a smear-ripened cheese.</title>
        <authorList>
            <consortium name="US DOE Joint Genome Institute (JGI-PGF)"/>
            <person name="Walter F."/>
            <person name="Albersmeier A."/>
            <person name="Kalinowski J."/>
            <person name="Ruckert C."/>
        </authorList>
    </citation>
    <scope>NUCLEOTIDE SEQUENCE</scope>
    <source>
        <strain evidence="4">CGMCC 1.10998</strain>
    </source>
</reference>
<evidence type="ECO:0000313" key="4">
    <source>
        <dbReference type="EMBL" id="GGC89495.1"/>
    </source>
</evidence>
<feature type="binding site" evidence="3">
    <location>
        <position position="80"/>
    </location>
    <ligand>
        <name>a divalent metal cation</name>
        <dbReference type="ChEBI" id="CHEBI:60240"/>
        <label>1</label>
    </ligand>
</feature>
<dbReference type="PANTHER" id="PTHR13799">
    <property type="entry name" value="NGG1 INTERACTING FACTOR 3"/>
    <property type="match status" value="1"/>
</dbReference>
<keyword evidence="5" id="KW-1185">Reference proteome</keyword>
<dbReference type="InterPro" id="IPR036069">
    <property type="entry name" value="DUF34/NIF3_sf"/>
</dbReference>
<dbReference type="PANTHER" id="PTHR13799:SF14">
    <property type="entry name" value="GTP CYCLOHYDROLASE 1 TYPE 2 HOMOLOG"/>
    <property type="match status" value="1"/>
</dbReference>
<gene>
    <name evidence="4" type="ORF">GCM10011396_40890</name>
</gene>
<dbReference type="Gene3D" id="3.40.1390.30">
    <property type="entry name" value="NIF3 (NGG1p interacting factor 3)-like"/>
    <property type="match status" value="2"/>
</dbReference>
<dbReference type="SUPFAM" id="SSF102705">
    <property type="entry name" value="NIF3 (NGG1p interacting factor 3)-like"/>
    <property type="match status" value="1"/>
</dbReference>
<comment type="caution">
    <text evidence="4">The sequence shown here is derived from an EMBL/GenBank/DDBJ whole genome shotgun (WGS) entry which is preliminary data.</text>
</comment>
<proteinExistence type="inferred from homology"/>
<feature type="binding site" evidence="3">
    <location>
        <position position="118"/>
    </location>
    <ligand>
        <name>a divalent metal cation</name>
        <dbReference type="ChEBI" id="CHEBI:60240"/>
        <label>1</label>
    </ligand>
</feature>
<sequence>MSKGLISEQGKQQADRIVDRDHLSEFLASELQISRFRDYCPNGVQVEGRSEIKVLVSGVTASLALLQAAVELQADAILVHHGYFWRGEDMRVIGQKQRRLKLLLENDISLFAYHLPLDMHPQLGNNAQLADVLGLVPDARFGDDDLGWLGTVDTGAATLGDLAARIEQRLGRVPLLIGDPAQKLGASARVGWCTGAAQNMLGDAIAAGARVYLSGEISEPTVHLARESGVAYIACGHHATERYGVQALGRHIAQQFGITHHFVDIDNPV</sequence>
<organism evidence="4 5">
    <name type="scientific">Undibacterium terreum</name>
    <dbReference type="NCBI Taxonomy" id="1224302"/>
    <lineage>
        <taxon>Bacteria</taxon>
        <taxon>Pseudomonadati</taxon>
        <taxon>Pseudomonadota</taxon>
        <taxon>Betaproteobacteria</taxon>
        <taxon>Burkholderiales</taxon>
        <taxon>Oxalobacteraceae</taxon>
        <taxon>Undibacterium</taxon>
    </lineage>
</organism>
<dbReference type="Pfam" id="PF01784">
    <property type="entry name" value="DUF34_NIF3"/>
    <property type="match status" value="1"/>
</dbReference>
<dbReference type="RefSeq" id="WP_188567955.1">
    <property type="nucleotide sequence ID" value="NZ_BMED01000004.1"/>
</dbReference>
<reference evidence="4" key="2">
    <citation type="submission" date="2020-09" db="EMBL/GenBank/DDBJ databases">
        <authorList>
            <person name="Sun Q."/>
            <person name="Zhou Y."/>
        </authorList>
    </citation>
    <scope>NUCLEOTIDE SEQUENCE</scope>
    <source>
        <strain evidence="4">CGMCC 1.10998</strain>
    </source>
</reference>
<dbReference type="AlphaFoldDB" id="A0A916UUT5"/>
<protein>
    <submittedName>
        <fullName evidence="4">GTP cyclohydrolase 1 type 2</fullName>
    </submittedName>
</protein>
<dbReference type="NCBIfam" id="TIGR00486">
    <property type="entry name" value="YbgI_SA1388"/>
    <property type="match status" value="1"/>
</dbReference>
<feature type="binding site" evidence="3">
    <location>
        <position position="237"/>
    </location>
    <ligand>
        <name>a divalent metal cation</name>
        <dbReference type="ChEBI" id="CHEBI:60240"/>
        <label>1</label>
    </ligand>
</feature>
<comment type="similarity">
    <text evidence="1">Belongs to the GTP cyclohydrolase I type 2/NIF3 family.</text>
</comment>
<feature type="binding site" evidence="3">
    <location>
        <position position="241"/>
    </location>
    <ligand>
        <name>a divalent metal cation</name>
        <dbReference type="ChEBI" id="CHEBI:60240"/>
        <label>1</label>
    </ligand>
</feature>
<dbReference type="EMBL" id="BMED01000004">
    <property type="protein sequence ID" value="GGC89495.1"/>
    <property type="molecule type" value="Genomic_DNA"/>
</dbReference>
<feature type="binding site" evidence="3">
    <location>
        <position position="81"/>
    </location>
    <ligand>
        <name>a divalent metal cation</name>
        <dbReference type="ChEBI" id="CHEBI:60240"/>
        <label>1</label>
    </ligand>
</feature>
<dbReference type="Proteomes" id="UP000637423">
    <property type="component" value="Unassembled WGS sequence"/>
</dbReference>
<evidence type="ECO:0000256" key="3">
    <source>
        <dbReference type="PIRSR" id="PIRSR602678-1"/>
    </source>
</evidence>
<dbReference type="GO" id="GO:0005737">
    <property type="term" value="C:cytoplasm"/>
    <property type="evidence" value="ECO:0007669"/>
    <property type="project" value="TreeGrafter"/>
</dbReference>
<evidence type="ECO:0000313" key="5">
    <source>
        <dbReference type="Proteomes" id="UP000637423"/>
    </source>
</evidence>
<evidence type="ECO:0000256" key="1">
    <source>
        <dbReference type="ARBA" id="ARBA00006964"/>
    </source>
</evidence>
<accession>A0A916UUT5</accession>
<dbReference type="InterPro" id="IPR002678">
    <property type="entry name" value="DUF34/NIF3"/>
</dbReference>
<evidence type="ECO:0000256" key="2">
    <source>
        <dbReference type="ARBA" id="ARBA00022723"/>
    </source>
</evidence>
<keyword evidence="2 3" id="KW-0479">Metal-binding</keyword>
<dbReference type="GO" id="GO:0046872">
    <property type="term" value="F:metal ion binding"/>
    <property type="evidence" value="ECO:0007669"/>
    <property type="project" value="UniProtKB-KW"/>
</dbReference>